<dbReference type="PANTHER" id="PTHR32468:SF109">
    <property type="entry name" value="CATION_H(+) ANTIPORTER 24-RELATED"/>
    <property type="match status" value="1"/>
</dbReference>
<evidence type="ECO:0000256" key="7">
    <source>
        <dbReference type="ARBA" id="ARBA00023065"/>
    </source>
</evidence>
<evidence type="ECO:0000256" key="8">
    <source>
        <dbReference type="ARBA" id="ARBA00023136"/>
    </source>
</evidence>
<sequence length="788" mass="87462">MENKNGTNWLVSVPGGISHLCHEMHPAHPFGIGVFYGDDPFRYSIPIMLLEISMLIVIIRILRFVLKPLRQPRIVSEILGGIIMGPSVLARSKKFRSYMFPQSSDFVLKNLAVMGFMYFLFISGVRTDMTIATRARKKHWVIALVSVFVPIICTAALAIPLRKSLGKELAKASSILGTSTLFAMSAFPVLQLIIKEFNLLSSEIGRLAMLIAVISDVVGINFVVVFEAAKQEEGKSSAAIWYVISLVAVMALIFGGLHLAMLWIIKTTPVGKQVDQIYVIAILLGVLVVGFVTDMLGIAIANGPLWLGLAVPDGPPLGAILLEKSEMIVMELFMAFAFTYVGLLTDVSSMSAEWAGLQPIFLMAVVGFLTKVIATMLASRFFGISWKESLALGLILNLRGQVELLLFIHWMDFKMITIPYFTMLVLMTTVVTAVATPLFSILYDPTKPYRVNKRRDIQHNPLNSELRIVVSIFDEESVTGIINLLDICNPTRSSPFGIYALELTELIARATPIFIDHEKEGADTQLPMQSPIHRAFMLFQESRSDEVKMYHYTSKTAKRSMYQDICELALIKKASFIILPYHDEQEDHASELEGLLLPKKAQSVQSDVLSHAPCSVGVFVHRGSSSNNFVNDQGMNSAYHFAVIFLGGADSREALTFAERTTRNPFVFLTVVRFLSQGDAGDDRMEKKLDDGVVTSFWVKHEGNNQINYREVVVRNGEETVAAIQSMSNSNIDLWIVGRKHGINPYLLQGLSEWSKHDELGVLGEYLASSNLGGRASILVVQQQLLRG</sequence>
<keyword evidence="3" id="KW-0633">Potassium transport</keyword>
<feature type="transmembrane region" description="Helical" evidence="10">
    <location>
        <begin position="360"/>
        <end position="383"/>
    </location>
</feature>
<dbReference type="AlphaFoldDB" id="A0AAV1DI68"/>
<keyword evidence="4 10" id="KW-0812">Transmembrane</keyword>
<feature type="transmembrane region" description="Helical" evidence="10">
    <location>
        <begin position="238"/>
        <end position="265"/>
    </location>
</feature>
<keyword evidence="14" id="KW-1185">Reference proteome</keyword>
<evidence type="ECO:0000313" key="14">
    <source>
        <dbReference type="Proteomes" id="UP001161247"/>
    </source>
</evidence>
<evidence type="ECO:0000256" key="6">
    <source>
        <dbReference type="ARBA" id="ARBA00022989"/>
    </source>
</evidence>
<dbReference type="GO" id="GO:0012505">
    <property type="term" value="C:endomembrane system"/>
    <property type="evidence" value="ECO:0007669"/>
    <property type="project" value="TreeGrafter"/>
</dbReference>
<feature type="transmembrane region" description="Helical" evidence="10">
    <location>
        <begin position="420"/>
        <end position="443"/>
    </location>
</feature>
<keyword evidence="5" id="KW-0630">Potassium</keyword>
<keyword evidence="8 10" id="KW-0472">Membrane</keyword>
<dbReference type="Pfam" id="PF00999">
    <property type="entry name" value="Na_H_Exchanger"/>
    <property type="match status" value="1"/>
</dbReference>
<feature type="transmembrane region" description="Helical" evidence="10">
    <location>
        <begin position="206"/>
        <end position="226"/>
    </location>
</feature>
<comment type="subcellular location">
    <subcellularLocation>
        <location evidence="1">Membrane</location>
        <topology evidence="1">Multi-pass membrane protein</topology>
    </subcellularLocation>
</comment>
<dbReference type="Gene3D" id="1.20.1530.20">
    <property type="match status" value="1"/>
</dbReference>
<accession>A0AAV1DI68</accession>
<dbReference type="InterPro" id="IPR050794">
    <property type="entry name" value="CPA2_transporter"/>
</dbReference>
<feature type="transmembrane region" description="Helical" evidence="10">
    <location>
        <begin position="327"/>
        <end position="348"/>
    </location>
</feature>
<dbReference type="InterPro" id="IPR057290">
    <property type="entry name" value="CHX17_C"/>
</dbReference>
<evidence type="ECO:0000256" key="4">
    <source>
        <dbReference type="ARBA" id="ARBA00022692"/>
    </source>
</evidence>
<dbReference type="GO" id="GO:0006885">
    <property type="term" value="P:regulation of pH"/>
    <property type="evidence" value="ECO:0007669"/>
    <property type="project" value="TreeGrafter"/>
</dbReference>
<feature type="transmembrane region" description="Helical" evidence="10">
    <location>
        <begin position="389"/>
        <end position="408"/>
    </location>
</feature>
<dbReference type="GO" id="GO:0016020">
    <property type="term" value="C:membrane"/>
    <property type="evidence" value="ECO:0007669"/>
    <property type="project" value="UniProtKB-SubCell"/>
</dbReference>
<reference evidence="13" key="1">
    <citation type="submission" date="2023-03" db="EMBL/GenBank/DDBJ databases">
        <authorList>
            <person name="Julca I."/>
        </authorList>
    </citation>
    <scope>NUCLEOTIDE SEQUENCE</scope>
</reference>
<proteinExistence type="inferred from homology"/>
<evidence type="ECO:0000256" key="10">
    <source>
        <dbReference type="SAM" id="Phobius"/>
    </source>
</evidence>
<feature type="transmembrane region" description="Helical" evidence="10">
    <location>
        <begin position="111"/>
        <end position="129"/>
    </location>
</feature>
<dbReference type="PANTHER" id="PTHR32468">
    <property type="entry name" value="CATION/H + ANTIPORTER"/>
    <property type="match status" value="1"/>
</dbReference>
<feature type="transmembrane region" description="Helical" evidence="10">
    <location>
        <begin position="277"/>
        <end position="307"/>
    </location>
</feature>
<feature type="domain" description="Cation/H+ exchanger transmembrane" evidence="11">
    <location>
        <begin position="57"/>
        <end position="439"/>
    </location>
</feature>
<evidence type="ECO:0000259" key="12">
    <source>
        <dbReference type="Pfam" id="PF23259"/>
    </source>
</evidence>
<protein>
    <submittedName>
        <fullName evidence="13">OLC1v1006352C1</fullName>
    </submittedName>
</protein>
<feature type="domain" description="Cation/H(+) antiporter C-terminal" evidence="12">
    <location>
        <begin position="642"/>
        <end position="783"/>
    </location>
</feature>
<evidence type="ECO:0000256" key="5">
    <source>
        <dbReference type="ARBA" id="ARBA00022958"/>
    </source>
</evidence>
<dbReference type="Pfam" id="PF23259">
    <property type="entry name" value="CHX17_C"/>
    <property type="match status" value="1"/>
</dbReference>
<dbReference type="EMBL" id="OX459122">
    <property type="protein sequence ID" value="CAI9107071.1"/>
    <property type="molecule type" value="Genomic_DNA"/>
</dbReference>
<feature type="transmembrane region" description="Helical" evidence="10">
    <location>
        <begin position="141"/>
        <end position="161"/>
    </location>
</feature>
<dbReference type="GO" id="GO:1902600">
    <property type="term" value="P:proton transmembrane transport"/>
    <property type="evidence" value="ECO:0007669"/>
    <property type="project" value="InterPro"/>
</dbReference>
<dbReference type="GO" id="GO:0015297">
    <property type="term" value="F:antiporter activity"/>
    <property type="evidence" value="ECO:0007669"/>
    <property type="project" value="InterPro"/>
</dbReference>
<feature type="transmembrane region" description="Helical" evidence="10">
    <location>
        <begin position="173"/>
        <end position="194"/>
    </location>
</feature>
<name>A0AAV1DI68_OLDCO</name>
<evidence type="ECO:0000256" key="2">
    <source>
        <dbReference type="ARBA" id="ARBA00022448"/>
    </source>
</evidence>
<keyword evidence="7" id="KW-0406">Ion transport</keyword>
<dbReference type="GO" id="GO:0006813">
    <property type="term" value="P:potassium ion transport"/>
    <property type="evidence" value="ECO:0007669"/>
    <property type="project" value="UniProtKB-KW"/>
</dbReference>
<evidence type="ECO:0000256" key="3">
    <source>
        <dbReference type="ARBA" id="ARBA00022538"/>
    </source>
</evidence>
<dbReference type="InterPro" id="IPR038770">
    <property type="entry name" value="Na+/solute_symporter_sf"/>
</dbReference>
<dbReference type="Proteomes" id="UP001161247">
    <property type="component" value="Chromosome 5"/>
</dbReference>
<evidence type="ECO:0000259" key="11">
    <source>
        <dbReference type="Pfam" id="PF00999"/>
    </source>
</evidence>
<keyword evidence="2" id="KW-0813">Transport</keyword>
<organism evidence="13 14">
    <name type="scientific">Oldenlandia corymbosa var. corymbosa</name>
    <dbReference type="NCBI Taxonomy" id="529605"/>
    <lineage>
        <taxon>Eukaryota</taxon>
        <taxon>Viridiplantae</taxon>
        <taxon>Streptophyta</taxon>
        <taxon>Embryophyta</taxon>
        <taxon>Tracheophyta</taxon>
        <taxon>Spermatophyta</taxon>
        <taxon>Magnoliopsida</taxon>
        <taxon>eudicotyledons</taxon>
        <taxon>Gunneridae</taxon>
        <taxon>Pentapetalae</taxon>
        <taxon>asterids</taxon>
        <taxon>lamiids</taxon>
        <taxon>Gentianales</taxon>
        <taxon>Rubiaceae</taxon>
        <taxon>Rubioideae</taxon>
        <taxon>Spermacoceae</taxon>
        <taxon>Hedyotis-Oldenlandia complex</taxon>
        <taxon>Oldenlandia</taxon>
    </lineage>
</organism>
<feature type="transmembrane region" description="Helical" evidence="10">
    <location>
        <begin position="43"/>
        <end position="62"/>
    </location>
</feature>
<evidence type="ECO:0000256" key="9">
    <source>
        <dbReference type="ARBA" id="ARBA00038341"/>
    </source>
</evidence>
<dbReference type="InterPro" id="IPR006153">
    <property type="entry name" value="Cation/H_exchanger_TM"/>
</dbReference>
<evidence type="ECO:0000256" key="1">
    <source>
        <dbReference type="ARBA" id="ARBA00004141"/>
    </source>
</evidence>
<comment type="similarity">
    <text evidence="9">Belongs to the monovalent cation:proton antiporter 2 (CPA2) transporter (TC 2.A.37) family. CHX (TC 2.A.37.4) subfamily.</text>
</comment>
<keyword evidence="6 10" id="KW-1133">Transmembrane helix</keyword>
<evidence type="ECO:0000313" key="13">
    <source>
        <dbReference type="EMBL" id="CAI9107071.1"/>
    </source>
</evidence>
<gene>
    <name evidence="13" type="ORF">OLC1_LOCUS15465</name>
</gene>